<accession>A0A840SBL0</accession>
<dbReference type="Proteomes" id="UP000593591">
    <property type="component" value="Chromosome"/>
</dbReference>
<protein>
    <submittedName>
        <fullName evidence="3">HPt (Histidine-containing phosphotransfer) domain-containing protein</fullName>
    </submittedName>
</protein>
<sequence length="116" mass="12902">MEILDIEAALEFTGGEPEFFIELAEAFINDIPPEAEKLQQLEAEDLSKAASYVHYYKGAARQLAAQKLSHTGQKLEDVLRKKTEGDISKLNSEFLECHKEAVEALKKAVEALSKGH</sequence>
<dbReference type="Gene3D" id="1.20.120.160">
    <property type="entry name" value="HPT domain"/>
    <property type="match status" value="1"/>
</dbReference>
<dbReference type="EMBL" id="CP031517">
    <property type="protein sequence ID" value="QOS40188.1"/>
    <property type="molecule type" value="Genomic_DNA"/>
</dbReference>
<dbReference type="InterPro" id="IPR036641">
    <property type="entry name" value="HPT_dom_sf"/>
</dbReference>
<dbReference type="Proteomes" id="UP000578697">
    <property type="component" value="Unassembled WGS sequence"/>
</dbReference>
<gene>
    <name evidence="4" type="ORF">DYE49_06870</name>
    <name evidence="3" type="ORF">HNP77_000444</name>
</gene>
<keyword evidence="1" id="KW-0597">Phosphoprotein</keyword>
<dbReference type="SUPFAM" id="SSF47226">
    <property type="entry name" value="Histidine-containing phosphotransfer domain, HPT domain"/>
    <property type="match status" value="1"/>
</dbReference>
<dbReference type="Pfam" id="PF01627">
    <property type="entry name" value="Hpt"/>
    <property type="match status" value="1"/>
</dbReference>
<evidence type="ECO:0000313" key="3">
    <source>
        <dbReference type="EMBL" id="MBB5218100.1"/>
    </source>
</evidence>
<reference evidence="3 5" key="2">
    <citation type="submission" date="2020-08" db="EMBL/GenBank/DDBJ databases">
        <title>Genomic Encyclopedia of Type Strains, Phase IV (KMG-IV): sequencing the most valuable type-strain genomes for metagenomic binning, comparative biology and taxonomic classification.</title>
        <authorList>
            <person name="Goeker M."/>
        </authorList>
    </citation>
    <scope>NUCLEOTIDE SEQUENCE [LARGE SCALE GENOMIC DNA]</scope>
    <source>
        <strain evidence="3 5">DSM 103679</strain>
    </source>
</reference>
<evidence type="ECO:0000256" key="1">
    <source>
        <dbReference type="PROSITE-ProRule" id="PRU00110"/>
    </source>
</evidence>
<dbReference type="KEGG" id="trc:DYE49_06870"/>
<dbReference type="SMART" id="SM00073">
    <property type="entry name" value="HPT"/>
    <property type="match status" value="1"/>
</dbReference>
<dbReference type="InterPro" id="IPR008207">
    <property type="entry name" value="Sig_transdc_His_kin_Hpt_dom"/>
</dbReference>
<reference evidence="4 6" key="1">
    <citation type="submission" date="2018-08" db="EMBL/GenBank/DDBJ databases">
        <title>The first complete genome of Treponema rectale (CHPAT), a commensal spirochete of the bovine rectum.</title>
        <authorList>
            <person name="Staton G.J."/>
            <person name="Clegg S.R."/>
            <person name="Carter S.D."/>
            <person name="Radford A.D."/>
            <person name="Darby A."/>
            <person name="Hall N."/>
            <person name="Birtles R.J."/>
            <person name="Evans N.J."/>
        </authorList>
    </citation>
    <scope>NUCLEOTIDE SEQUENCE [LARGE SCALE GENOMIC DNA]</scope>
    <source>
        <strain evidence="4 6">CHPA</strain>
    </source>
</reference>
<proteinExistence type="predicted"/>
<keyword evidence="5" id="KW-1185">Reference proteome</keyword>
<feature type="modified residue" description="Phosphohistidine" evidence="1">
    <location>
        <position position="54"/>
    </location>
</feature>
<evidence type="ECO:0000259" key="2">
    <source>
        <dbReference type="PROSITE" id="PS50894"/>
    </source>
</evidence>
<evidence type="ECO:0000313" key="6">
    <source>
        <dbReference type="Proteomes" id="UP000593591"/>
    </source>
</evidence>
<dbReference type="PROSITE" id="PS50894">
    <property type="entry name" value="HPT"/>
    <property type="match status" value="1"/>
</dbReference>
<feature type="domain" description="HPt" evidence="2">
    <location>
        <begin position="9"/>
        <end position="112"/>
    </location>
</feature>
<evidence type="ECO:0000313" key="4">
    <source>
        <dbReference type="EMBL" id="QOS40188.1"/>
    </source>
</evidence>
<evidence type="ECO:0000313" key="5">
    <source>
        <dbReference type="Proteomes" id="UP000578697"/>
    </source>
</evidence>
<organism evidence="3 5">
    <name type="scientific">Treponema rectale</name>
    <dbReference type="NCBI Taxonomy" id="744512"/>
    <lineage>
        <taxon>Bacteria</taxon>
        <taxon>Pseudomonadati</taxon>
        <taxon>Spirochaetota</taxon>
        <taxon>Spirochaetia</taxon>
        <taxon>Spirochaetales</taxon>
        <taxon>Treponemataceae</taxon>
        <taxon>Treponema</taxon>
    </lineage>
</organism>
<name>A0A840SBL0_9SPIR</name>
<dbReference type="EMBL" id="JACHFR010000001">
    <property type="protein sequence ID" value="MBB5218100.1"/>
    <property type="molecule type" value="Genomic_DNA"/>
</dbReference>
<dbReference type="GO" id="GO:0004672">
    <property type="term" value="F:protein kinase activity"/>
    <property type="evidence" value="ECO:0007669"/>
    <property type="project" value="UniProtKB-ARBA"/>
</dbReference>
<dbReference type="AlphaFoldDB" id="A0A840SBL0"/>
<dbReference type="RefSeq" id="WP_184651533.1">
    <property type="nucleotide sequence ID" value="NZ_JACHFR010000001.1"/>
</dbReference>
<dbReference type="GO" id="GO:0000160">
    <property type="term" value="P:phosphorelay signal transduction system"/>
    <property type="evidence" value="ECO:0007669"/>
    <property type="project" value="InterPro"/>
</dbReference>